<dbReference type="CDD" id="cd19481">
    <property type="entry name" value="RecA-like_protease"/>
    <property type="match status" value="1"/>
</dbReference>
<evidence type="ECO:0000313" key="4">
    <source>
        <dbReference type="EMBL" id="SEP28495.1"/>
    </source>
</evidence>
<dbReference type="SUPFAM" id="SSF52540">
    <property type="entry name" value="P-loop containing nucleoside triphosphate hydrolases"/>
    <property type="match status" value="1"/>
</dbReference>
<feature type="transmembrane region" description="Helical" evidence="2">
    <location>
        <begin position="98"/>
        <end position="117"/>
    </location>
</feature>
<sequence length="676" mass="73021">MTIDRLSTALSYVRTVLSTVAALTVGILIGWGALSQYATTIPVDAAAGLPALSAFIGFGGGLVGVVLVTGALILALHIARIALNVVHPDSALLCAREYMAASLLILGSVITMAQIGPRFIPMSEQYLPALSAAGAGSPAQSAVAGGAVAAIGSLWLSREVAMALYSAGVSWPLLAAVTGRLPVRDPDGYTTTRETINTYRKDFDHPDVVSVRQKRPKMTSFDPKFEAAHTDMDEVVVVEDDAESPDVHELKVKERKLKTFLEQNQNAEIVDTTLKGDSHSTRQSQTRQQSQTASSRSRSDTRGKELQKQASSNSPSTNTRSGEESTGDQQQNSPETGNKPAQQSSSSESSAPSNTSLEAADDGGNQRPSTSKSNSKADTHEPHEPRNPGTDPDERDDDPDVTFDEIAEKSEFDWRIGGEVSFSDVGGMQDLKDKTSDIIIKPFTTKREKADHFELGVPNVLLYGPPGTGKTHFAKALATETGYPYLIASGSDVTSKLVNESSERVSQLFDEAEFIAEQFGGCLIFMDELDAVVPARGGSSNQNQHAEDDKVVNEFLARLSDLHDHVVFIGSTNNREKIDDAIKRNGRIDEDFKVSMPDYESRQAILETTLAEKPHRVPDEDVEWLAEHTDGASAADLNTMVDNAARIAGLQKDKSHITFEDCHEALKETTFTEESV</sequence>
<dbReference type="PANTHER" id="PTHR23077">
    <property type="entry name" value="AAA-FAMILY ATPASE"/>
    <property type="match status" value="1"/>
</dbReference>
<feature type="region of interest" description="Disordered" evidence="1">
    <location>
        <begin position="270"/>
        <end position="401"/>
    </location>
</feature>
<proteinExistence type="predicted"/>
<evidence type="ECO:0000256" key="1">
    <source>
        <dbReference type="SAM" id="MobiDB-lite"/>
    </source>
</evidence>
<dbReference type="GO" id="GO:0005524">
    <property type="term" value="F:ATP binding"/>
    <property type="evidence" value="ECO:0007669"/>
    <property type="project" value="InterPro"/>
</dbReference>
<evidence type="ECO:0000259" key="3">
    <source>
        <dbReference type="SMART" id="SM00382"/>
    </source>
</evidence>
<evidence type="ECO:0000256" key="2">
    <source>
        <dbReference type="SAM" id="Phobius"/>
    </source>
</evidence>
<feature type="domain" description="AAA+ ATPase" evidence="3">
    <location>
        <begin position="456"/>
        <end position="598"/>
    </location>
</feature>
<dbReference type="InterPro" id="IPR027417">
    <property type="entry name" value="P-loop_NTPase"/>
</dbReference>
<keyword evidence="5" id="KW-1185">Reference proteome</keyword>
<organism evidence="4 5">
    <name type="scientific">Halorientalis persicus</name>
    <dbReference type="NCBI Taxonomy" id="1367881"/>
    <lineage>
        <taxon>Archaea</taxon>
        <taxon>Methanobacteriati</taxon>
        <taxon>Methanobacteriota</taxon>
        <taxon>Stenosarchaea group</taxon>
        <taxon>Halobacteria</taxon>
        <taxon>Halobacteriales</taxon>
        <taxon>Haloarculaceae</taxon>
        <taxon>Halorientalis</taxon>
    </lineage>
</organism>
<dbReference type="EMBL" id="FOCX01000064">
    <property type="protein sequence ID" value="SEP28495.1"/>
    <property type="molecule type" value="Genomic_DNA"/>
</dbReference>
<feature type="compositionally biased region" description="Polar residues" evidence="1">
    <location>
        <begin position="308"/>
        <end position="320"/>
    </location>
</feature>
<feature type="compositionally biased region" description="Low complexity" evidence="1">
    <location>
        <begin position="340"/>
        <end position="353"/>
    </location>
</feature>
<dbReference type="Gene3D" id="1.10.8.60">
    <property type="match status" value="1"/>
</dbReference>
<dbReference type="GO" id="GO:0016887">
    <property type="term" value="F:ATP hydrolysis activity"/>
    <property type="evidence" value="ECO:0007669"/>
    <property type="project" value="InterPro"/>
</dbReference>
<accession>A0A1H8WLH7</accession>
<protein>
    <submittedName>
        <fullName evidence="4">ATPase family associated with various cellular activities (AAA)</fullName>
    </submittedName>
</protein>
<dbReference type="Pfam" id="PF17862">
    <property type="entry name" value="AAA_lid_3"/>
    <property type="match status" value="1"/>
</dbReference>
<feature type="transmembrane region" description="Helical" evidence="2">
    <location>
        <begin position="54"/>
        <end position="78"/>
    </location>
</feature>
<dbReference type="InterPro" id="IPR041569">
    <property type="entry name" value="AAA_lid_3"/>
</dbReference>
<feature type="compositionally biased region" description="Basic and acidic residues" evidence="1">
    <location>
        <begin position="375"/>
        <end position="386"/>
    </location>
</feature>
<reference evidence="5" key="1">
    <citation type="submission" date="2016-10" db="EMBL/GenBank/DDBJ databases">
        <authorList>
            <person name="Varghese N."/>
            <person name="Submissions S."/>
        </authorList>
    </citation>
    <scope>NUCLEOTIDE SEQUENCE [LARGE SCALE GENOMIC DNA]</scope>
    <source>
        <strain evidence="5">IBRC-M 10043</strain>
    </source>
</reference>
<dbReference type="Pfam" id="PF00004">
    <property type="entry name" value="AAA"/>
    <property type="match status" value="1"/>
</dbReference>
<dbReference type="Proteomes" id="UP000198775">
    <property type="component" value="Unassembled WGS sequence"/>
</dbReference>
<feature type="transmembrane region" description="Helical" evidence="2">
    <location>
        <begin position="12"/>
        <end position="34"/>
    </location>
</feature>
<dbReference type="InterPro" id="IPR003959">
    <property type="entry name" value="ATPase_AAA_core"/>
</dbReference>
<dbReference type="SMART" id="SM00382">
    <property type="entry name" value="AAA"/>
    <property type="match status" value="1"/>
</dbReference>
<name>A0A1H8WLH7_9EURY</name>
<keyword evidence="2" id="KW-0812">Transmembrane</keyword>
<keyword evidence="2" id="KW-0472">Membrane</keyword>
<feature type="compositionally biased region" description="Basic and acidic residues" evidence="1">
    <location>
        <begin position="297"/>
        <end position="307"/>
    </location>
</feature>
<dbReference type="InterPro" id="IPR050168">
    <property type="entry name" value="AAA_ATPase_domain"/>
</dbReference>
<dbReference type="AlphaFoldDB" id="A0A1H8WLH7"/>
<evidence type="ECO:0000313" key="5">
    <source>
        <dbReference type="Proteomes" id="UP000198775"/>
    </source>
</evidence>
<feature type="compositionally biased region" description="Acidic residues" evidence="1">
    <location>
        <begin position="391"/>
        <end position="401"/>
    </location>
</feature>
<feature type="compositionally biased region" description="Low complexity" evidence="1">
    <location>
        <begin position="281"/>
        <end position="296"/>
    </location>
</feature>
<keyword evidence="2" id="KW-1133">Transmembrane helix</keyword>
<dbReference type="InterPro" id="IPR003593">
    <property type="entry name" value="AAA+_ATPase"/>
</dbReference>
<gene>
    <name evidence="4" type="ORF">SAMN05216388_10644</name>
</gene>
<dbReference type="Gene3D" id="3.40.50.300">
    <property type="entry name" value="P-loop containing nucleotide triphosphate hydrolases"/>
    <property type="match status" value="1"/>
</dbReference>
<feature type="compositionally biased region" description="Polar residues" evidence="1">
    <location>
        <begin position="327"/>
        <end position="336"/>
    </location>
</feature>